<dbReference type="PROSITE" id="PS51186">
    <property type="entry name" value="GNAT"/>
    <property type="match status" value="1"/>
</dbReference>
<dbReference type="Pfam" id="PF00583">
    <property type="entry name" value="Acetyltransf_1"/>
    <property type="match status" value="1"/>
</dbReference>
<dbReference type="InParanoid" id="A0A397QVG5"/>
<gene>
    <name evidence="2" type="ORF">EI71_01632</name>
</gene>
<evidence type="ECO:0000313" key="3">
    <source>
        <dbReference type="Proteomes" id="UP000266506"/>
    </source>
</evidence>
<dbReference type="PANTHER" id="PTHR43617">
    <property type="entry name" value="L-AMINO ACID N-ACETYLTRANSFERASE"/>
    <property type="match status" value="1"/>
</dbReference>
<dbReference type="SUPFAM" id="SSF55729">
    <property type="entry name" value="Acyl-CoA N-acyltransferases (Nat)"/>
    <property type="match status" value="1"/>
</dbReference>
<dbReference type="OrthoDB" id="9796171at2"/>
<dbReference type="EMBL" id="QXEV01000024">
    <property type="protein sequence ID" value="RIA65032.1"/>
    <property type="molecule type" value="Genomic_DNA"/>
</dbReference>
<dbReference type="CDD" id="cd04301">
    <property type="entry name" value="NAT_SF"/>
    <property type="match status" value="1"/>
</dbReference>
<evidence type="ECO:0000313" key="2">
    <source>
        <dbReference type="EMBL" id="RIA65032.1"/>
    </source>
</evidence>
<dbReference type="PANTHER" id="PTHR43617:SF34">
    <property type="entry name" value="PUTATIVE-RELATED"/>
    <property type="match status" value="1"/>
</dbReference>
<reference evidence="2 3" key="1">
    <citation type="submission" date="2018-08" db="EMBL/GenBank/DDBJ databases">
        <title>Genomic Encyclopedia of Archaeal and Bacterial Type Strains, Phase II (KMG-II): from individual species to whole genera.</title>
        <authorList>
            <person name="Goeker M."/>
        </authorList>
    </citation>
    <scope>NUCLEOTIDE SEQUENCE [LARGE SCALE GENOMIC DNA]</scope>
    <source>
        <strain evidence="2 3">ATCC 27112</strain>
    </source>
</reference>
<dbReference type="AlphaFoldDB" id="A0A397QVG5"/>
<proteinExistence type="predicted"/>
<feature type="domain" description="N-acetyltransferase" evidence="1">
    <location>
        <begin position="145"/>
        <end position="276"/>
    </location>
</feature>
<dbReference type="GO" id="GO:0016747">
    <property type="term" value="F:acyltransferase activity, transferring groups other than amino-acyl groups"/>
    <property type="evidence" value="ECO:0007669"/>
    <property type="project" value="InterPro"/>
</dbReference>
<keyword evidence="3" id="KW-1185">Reference proteome</keyword>
<accession>A0A397QVG5</accession>
<dbReference type="InterPro" id="IPR000182">
    <property type="entry name" value="GNAT_dom"/>
</dbReference>
<sequence length="276" mass="33092">MIKILKDIEEYVFFINKINKTDNYSDPMLSNEVQMKHNLLESVNKKDNITFGIFDHNNIIIGFFVFLVIEEEKYAEMIVGLSDNKKAYFELFEYLFDNYKAYNIDFVYNPNNNYLNELLKEYNASFEIEQQKMQLIKFNNIKRKNEVILYSPKYKEQYINLHLKDTYWTGEKVLTAFDKFRVILAIKDNKVVGYVDITHKYEENEPYDVFVKEEYRNMGIATDMLSYAIELDKNKRIMLLVDIDNEKAIKLYEKLGFEKVKGNNITAHLYIEWVYI</sequence>
<comment type="caution">
    <text evidence="2">The sequence shown here is derived from an EMBL/GenBank/DDBJ whole genome shotgun (WGS) entry which is preliminary data.</text>
</comment>
<evidence type="ECO:0000259" key="1">
    <source>
        <dbReference type="PROSITE" id="PS51186"/>
    </source>
</evidence>
<protein>
    <submittedName>
        <fullName evidence="2">Acetyltransferase (GNAT) family protein</fullName>
    </submittedName>
</protein>
<dbReference type="InterPro" id="IPR016181">
    <property type="entry name" value="Acyl_CoA_acyltransferase"/>
</dbReference>
<dbReference type="Gene3D" id="3.40.630.30">
    <property type="match status" value="1"/>
</dbReference>
<dbReference type="Proteomes" id="UP000266506">
    <property type="component" value="Unassembled WGS sequence"/>
</dbReference>
<name>A0A397QVG5_9MOLU</name>
<dbReference type="InterPro" id="IPR050276">
    <property type="entry name" value="MshD_Acetyltransferase"/>
</dbReference>
<organism evidence="2 3">
    <name type="scientific">Anaeroplasma bactoclasticum</name>
    <dbReference type="NCBI Taxonomy" id="2088"/>
    <lineage>
        <taxon>Bacteria</taxon>
        <taxon>Bacillati</taxon>
        <taxon>Mycoplasmatota</taxon>
        <taxon>Mollicutes</taxon>
        <taxon>Anaeroplasmatales</taxon>
        <taxon>Anaeroplasmataceae</taxon>
        <taxon>Anaeroplasma</taxon>
    </lineage>
</organism>
<keyword evidence="2" id="KW-0808">Transferase</keyword>